<dbReference type="PANTHER" id="PTHR46796">
    <property type="entry name" value="HTH-TYPE TRANSCRIPTIONAL ACTIVATOR RHAS-RELATED"/>
    <property type="match status" value="1"/>
</dbReference>
<evidence type="ECO:0000313" key="5">
    <source>
        <dbReference type="EMBL" id="RAJ88038.1"/>
    </source>
</evidence>
<evidence type="ECO:0000256" key="2">
    <source>
        <dbReference type="ARBA" id="ARBA00023125"/>
    </source>
</evidence>
<organism evidence="5 6">
    <name type="scientific">Chitinophaga dinghuensis</name>
    <dbReference type="NCBI Taxonomy" id="1539050"/>
    <lineage>
        <taxon>Bacteria</taxon>
        <taxon>Pseudomonadati</taxon>
        <taxon>Bacteroidota</taxon>
        <taxon>Chitinophagia</taxon>
        <taxon>Chitinophagales</taxon>
        <taxon>Chitinophagaceae</taxon>
        <taxon>Chitinophaga</taxon>
    </lineage>
</organism>
<dbReference type="Pfam" id="PF20240">
    <property type="entry name" value="DUF6597"/>
    <property type="match status" value="1"/>
</dbReference>
<keyword evidence="6" id="KW-1185">Reference proteome</keyword>
<dbReference type="InterPro" id="IPR018060">
    <property type="entry name" value="HTH_AraC"/>
</dbReference>
<dbReference type="Pfam" id="PF12833">
    <property type="entry name" value="HTH_18"/>
    <property type="match status" value="1"/>
</dbReference>
<dbReference type="GO" id="GO:0043565">
    <property type="term" value="F:sequence-specific DNA binding"/>
    <property type="evidence" value="ECO:0007669"/>
    <property type="project" value="InterPro"/>
</dbReference>
<dbReference type="PROSITE" id="PS01124">
    <property type="entry name" value="HTH_ARAC_FAMILY_2"/>
    <property type="match status" value="1"/>
</dbReference>
<dbReference type="InterPro" id="IPR050204">
    <property type="entry name" value="AraC_XylS_family_regulators"/>
</dbReference>
<dbReference type="EMBL" id="QLMA01000001">
    <property type="protein sequence ID" value="RAJ88038.1"/>
    <property type="molecule type" value="Genomic_DNA"/>
</dbReference>
<keyword evidence="3" id="KW-0804">Transcription</keyword>
<evidence type="ECO:0000259" key="4">
    <source>
        <dbReference type="PROSITE" id="PS01124"/>
    </source>
</evidence>
<comment type="caution">
    <text evidence="5">The sequence shown here is derived from an EMBL/GenBank/DDBJ whole genome shotgun (WGS) entry which is preliminary data.</text>
</comment>
<feature type="domain" description="HTH araC/xylS-type" evidence="4">
    <location>
        <begin position="155"/>
        <end position="253"/>
    </location>
</feature>
<keyword evidence="2" id="KW-0238">DNA-binding</keyword>
<evidence type="ECO:0000256" key="3">
    <source>
        <dbReference type="ARBA" id="ARBA00023163"/>
    </source>
</evidence>
<reference evidence="5 6" key="1">
    <citation type="submission" date="2018-06" db="EMBL/GenBank/DDBJ databases">
        <title>Genomic Encyclopedia of Archaeal and Bacterial Type Strains, Phase II (KMG-II): from individual species to whole genera.</title>
        <authorList>
            <person name="Goeker M."/>
        </authorList>
    </citation>
    <scope>NUCLEOTIDE SEQUENCE [LARGE SCALE GENOMIC DNA]</scope>
    <source>
        <strain evidence="5 6">DSM 29821</strain>
    </source>
</reference>
<evidence type="ECO:0000256" key="1">
    <source>
        <dbReference type="ARBA" id="ARBA00023015"/>
    </source>
</evidence>
<dbReference type="OrthoDB" id="655946at2"/>
<keyword evidence="1" id="KW-0805">Transcription regulation</keyword>
<protein>
    <submittedName>
        <fullName evidence="5">Helix-turn-helix protein</fullName>
    </submittedName>
</protein>
<dbReference type="SMART" id="SM00342">
    <property type="entry name" value="HTH_ARAC"/>
    <property type="match status" value="1"/>
</dbReference>
<proteinExistence type="predicted"/>
<dbReference type="RefSeq" id="WP_111590693.1">
    <property type="nucleotide sequence ID" value="NZ_QLMA01000001.1"/>
</dbReference>
<accession>A0A327WD22</accession>
<evidence type="ECO:0000313" key="6">
    <source>
        <dbReference type="Proteomes" id="UP000249819"/>
    </source>
</evidence>
<sequence>MYFTIPPHPALAAYIDAYWVSHATEDMQLCILPDSCADIIINIGSAKVMVGSQQLATYDAFTVGTMTVCNNSHHTAGSHLLGIRFRAGGMKILMGFPLHLLTDDHIPVSDISSEWQEQLQQLLETAPALATKISRLNQFFLSRLTIIPGPALRIQEGLRLIRQANGNIRTTDLAHATATGIRNFEKQFKEYTGVSAKTFCRITRFLATKAILRNTSPGQILQVALEVGYYDHAHLSHEFREMAGAPPETFLRQ</sequence>
<dbReference type="InterPro" id="IPR046532">
    <property type="entry name" value="DUF6597"/>
</dbReference>
<dbReference type="PANTHER" id="PTHR46796:SF13">
    <property type="entry name" value="HTH-TYPE TRANSCRIPTIONAL ACTIVATOR RHAS"/>
    <property type="match status" value="1"/>
</dbReference>
<name>A0A327WD22_9BACT</name>
<dbReference type="AlphaFoldDB" id="A0A327WD22"/>
<dbReference type="GO" id="GO:0003700">
    <property type="term" value="F:DNA-binding transcription factor activity"/>
    <property type="evidence" value="ECO:0007669"/>
    <property type="project" value="InterPro"/>
</dbReference>
<dbReference type="Proteomes" id="UP000249819">
    <property type="component" value="Unassembled WGS sequence"/>
</dbReference>
<dbReference type="Gene3D" id="1.10.10.60">
    <property type="entry name" value="Homeodomain-like"/>
    <property type="match status" value="1"/>
</dbReference>
<gene>
    <name evidence="5" type="ORF">CLV59_101803</name>
</gene>